<dbReference type="EMBL" id="CP133218">
    <property type="protein sequence ID" value="WML91251.1"/>
    <property type="molecule type" value="Genomic_DNA"/>
</dbReference>
<proteinExistence type="predicted"/>
<sequence length="238" mass="26111">MITAAAGALSPPQKRGNPDSYHTAKASISKPSTANYSKSGENNQLSFSIVRQAAYGKWESIHRALGIQLVSTSHTKHTACQGCGGKDRFRVLPDYGNTGKWFCGGGGDQQSGDGFSLLGHVFGWNPQEQLKAVADYLGLSTLDNKERDKIRAIAEKQARELQAAIARKDEQARNDSNVLTMLENLIDEIRHRQYLQRQAVRFNGGYIAEPTIDEVNTAQELNAAILESYAHKSGVDYV</sequence>
<protein>
    <submittedName>
        <fullName evidence="3">Primase-helicase zinc-binding domain-containing protein</fullName>
    </submittedName>
</protein>
<evidence type="ECO:0000256" key="1">
    <source>
        <dbReference type="SAM" id="MobiDB-lite"/>
    </source>
</evidence>
<dbReference type="SUPFAM" id="SSF57783">
    <property type="entry name" value="Zinc beta-ribbon"/>
    <property type="match status" value="1"/>
</dbReference>
<feature type="domain" description="DNA primase/helicase Gp4 N-terminal Bacteriophage T7-like" evidence="2">
    <location>
        <begin position="75"/>
        <end position="115"/>
    </location>
</feature>
<feature type="compositionally biased region" description="Polar residues" evidence="1">
    <location>
        <begin position="29"/>
        <end position="39"/>
    </location>
</feature>
<evidence type="ECO:0000313" key="3">
    <source>
        <dbReference type="EMBL" id="WML91251.1"/>
    </source>
</evidence>
<dbReference type="SMART" id="SM00778">
    <property type="entry name" value="Prim_Zn_Ribbon"/>
    <property type="match status" value="1"/>
</dbReference>
<evidence type="ECO:0000259" key="2">
    <source>
        <dbReference type="SMART" id="SM00778"/>
    </source>
</evidence>
<accession>A0ABY9MST3</accession>
<dbReference type="RefSeq" id="WP_308895985.1">
    <property type="nucleotide sequence ID" value="NZ_CP133218.1"/>
</dbReference>
<gene>
    <name evidence="3" type="ORF">RCF98_02590</name>
</gene>
<dbReference type="Proteomes" id="UP001236657">
    <property type="component" value="Chromosome"/>
</dbReference>
<evidence type="ECO:0000313" key="4">
    <source>
        <dbReference type="Proteomes" id="UP001236657"/>
    </source>
</evidence>
<reference evidence="3 4" key="1">
    <citation type="submission" date="2023-08" db="EMBL/GenBank/DDBJ databases">
        <title>New molecular markers tilS and rpoB for phylogenetic and monitoring studies of the genus Thiothrix biodiversity.</title>
        <authorList>
            <person name="Ravin N.V."/>
            <person name="Smolyakov D."/>
            <person name="Markov N.D."/>
            <person name="Beletsky A.V."/>
            <person name="Mardanov A.V."/>
            <person name="Rudenko T.S."/>
            <person name="Grabovich M.Y."/>
        </authorList>
    </citation>
    <scope>NUCLEOTIDE SEQUENCE [LARGE SCALE GENOMIC DNA]</scope>
    <source>
        <strain evidence="3 4">MK1</strain>
    </source>
</reference>
<organism evidence="3 4">
    <name type="scientific">Thiothrix lacustris</name>
    <dbReference type="NCBI Taxonomy" id="525917"/>
    <lineage>
        <taxon>Bacteria</taxon>
        <taxon>Pseudomonadati</taxon>
        <taxon>Pseudomonadota</taxon>
        <taxon>Gammaproteobacteria</taxon>
        <taxon>Thiotrichales</taxon>
        <taxon>Thiotrichaceae</taxon>
        <taxon>Thiothrix</taxon>
    </lineage>
</organism>
<feature type="region of interest" description="Disordered" evidence="1">
    <location>
        <begin position="1"/>
        <end position="39"/>
    </location>
</feature>
<keyword evidence="4" id="KW-1185">Reference proteome</keyword>
<dbReference type="Pfam" id="PF08273">
    <property type="entry name" value="Zn_Ribbon_Prim"/>
    <property type="match status" value="1"/>
</dbReference>
<name>A0ABY9MST3_9GAMM</name>
<dbReference type="InterPro" id="IPR013237">
    <property type="entry name" value="Phage_T7_Gp4_N"/>
</dbReference>